<evidence type="ECO:0000313" key="3">
    <source>
        <dbReference type="EMBL" id="QLG61465.1"/>
    </source>
</evidence>
<dbReference type="Proteomes" id="UP000509626">
    <property type="component" value="Chromosome"/>
</dbReference>
<sequence length="104" mass="11211">MVSLLPLALAAVVLAVHTLVAAVLARFFRIRLETQWGWVLYTLLVVPVVLTATTMLAGAVIPPLFGDPVLLLATFVGVPLALGFTIDLLYVPPPEEYELPKTSD</sequence>
<evidence type="ECO:0000313" key="4">
    <source>
        <dbReference type="Proteomes" id="UP000509626"/>
    </source>
</evidence>
<evidence type="ECO:0000256" key="1">
    <source>
        <dbReference type="SAM" id="Phobius"/>
    </source>
</evidence>
<dbReference type="EMBL" id="CP058579">
    <property type="protein sequence ID" value="QLG61465.1"/>
    <property type="molecule type" value="Genomic_DNA"/>
</dbReference>
<dbReference type="Pfam" id="PF25953">
    <property type="entry name" value="DUF7991"/>
    <property type="match status" value="1"/>
</dbReference>
<organism evidence="3 4">
    <name type="scientific">Halorarum salinum</name>
    <dbReference type="NCBI Taxonomy" id="2743089"/>
    <lineage>
        <taxon>Archaea</taxon>
        <taxon>Methanobacteriati</taxon>
        <taxon>Methanobacteriota</taxon>
        <taxon>Stenosarchaea group</taxon>
        <taxon>Halobacteria</taxon>
        <taxon>Halobacteriales</taxon>
        <taxon>Haloferacaceae</taxon>
        <taxon>Halorarum</taxon>
    </lineage>
</organism>
<dbReference type="GeneID" id="56037161"/>
<keyword evidence="1" id="KW-1133">Transmembrane helix</keyword>
<dbReference type="KEGG" id="halu:HUG12_06840"/>
<dbReference type="OrthoDB" id="239417at2157"/>
<accession>A0A7D5QJJ1</accession>
<keyword evidence="1" id="KW-0472">Membrane</keyword>
<dbReference type="RefSeq" id="WP_179268050.1">
    <property type="nucleotide sequence ID" value="NZ_CP058579.1"/>
</dbReference>
<feature type="transmembrane region" description="Helical" evidence="1">
    <location>
        <begin position="69"/>
        <end position="91"/>
    </location>
</feature>
<keyword evidence="4" id="KW-1185">Reference proteome</keyword>
<feature type="transmembrane region" description="Helical" evidence="1">
    <location>
        <begin position="37"/>
        <end position="57"/>
    </location>
</feature>
<name>A0A7D5QJJ1_9EURY</name>
<proteinExistence type="predicted"/>
<protein>
    <recommendedName>
        <fullName evidence="2">DUF7991 domain-containing protein</fullName>
    </recommendedName>
</protein>
<feature type="domain" description="DUF7991" evidence="2">
    <location>
        <begin position="1"/>
        <end position="102"/>
    </location>
</feature>
<dbReference type="AlphaFoldDB" id="A0A7D5QJJ1"/>
<dbReference type="InterPro" id="IPR058304">
    <property type="entry name" value="DUF7991"/>
</dbReference>
<keyword evidence="1" id="KW-0812">Transmembrane</keyword>
<gene>
    <name evidence="3" type="ORF">HUG12_06840</name>
</gene>
<evidence type="ECO:0000259" key="2">
    <source>
        <dbReference type="Pfam" id="PF25953"/>
    </source>
</evidence>
<reference evidence="3 4" key="1">
    <citation type="submission" date="2020-06" db="EMBL/GenBank/DDBJ databases">
        <title>NJ-3-1, isolated from saline soil.</title>
        <authorList>
            <person name="Cui H.L."/>
            <person name="Shi X."/>
        </authorList>
    </citation>
    <scope>NUCLEOTIDE SEQUENCE [LARGE SCALE GENOMIC DNA]</scope>
    <source>
        <strain evidence="3 4">NJ-3-1</strain>
    </source>
</reference>